<evidence type="ECO:0000256" key="2">
    <source>
        <dbReference type="ARBA" id="ARBA00010735"/>
    </source>
</evidence>
<evidence type="ECO:0000256" key="4">
    <source>
        <dbReference type="ARBA" id="ARBA00022475"/>
    </source>
</evidence>
<evidence type="ECO:0000313" key="10">
    <source>
        <dbReference type="Proteomes" id="UP000220836"/>
    </source>
</evidence>
<dbReference type="AlphaFoldDB" id="A0A238KXU1"/>
<proteinExistence type="inferred from homology"/>
<dbReference type="RefSeq" id="WP_211318249.1">
    <property type="nucleotide sequence ID" value="NZ_FXYH01000015.1"/>
</dbReference>
<feature type="transmembrane region" description="Helical" evidence="8">
    <location>
        <begin position="214"/>
        <end position="231"/>
    </location>
</feature>
<keyword evidence="3" id="KW-0813">Transport</keyword>
<feature type="transmembrane region" description="Helical" evidence="8">
    <location>
        <begin position="74"/>
        <end position="92"/>
    </location>
</feature>
<evidence type="ECO:0000256" key="6">
    <source>
        <dbReference type="ARBA" id="ARBA00022989"/>
    </source>
</evidence>
<dbReference type="GO" id="GO:0005886">
    <property type="term" value="C:plasma membrane"/>
    <property type="evidence" value="ECO:0007669"/>
    <property type="project" value="UniProtKB-SubCell"/>
</dbReference>
<protein>
    <submittedName>
        <fullName evidence="9">Inner membrane protein YgaZ</fullName>
    </submittedName>
</protein>
<keyword evidence="6 8" id="KW-1133">Transmembrane helix</keyword>
<evidence type="ECO:0000256" key="3">
    <source>
        <dbReference type="ARBA" id="ARBA00022448"/>
    </source>
</evidence>
<dbReference type="PANTHER" id="PTHR34979">
    <property type="entry name" value="INNER MEMBRANE PROTEIN YGAZ"/>
    <property type="match status" value="1"/>
</dbReference>
<dbReference type="GO" id="GO:1903785">
    <property type="term" value="P:L-valine transmembrane transport"/>
    <property type="evidence" value="ECO:0007669"/>
    <property type="project" value="TreeGrafter"/>
</dbReference>
<evidence type="ECO:0000256" key="8">
    <source>
        <dbReference type="SAM" id="Phobius"/>
    </source>
</evidence>
<keyword evidence="7 8" id="KW-0472">Membrane</keyword>
<evidence type="ECO:0000256" key="7">
    <source>
        <dbReference type="ARBA" id="ARBA00023136"/>
    </source>
</evidence>
<evidence type="ECO:0000313" key="9">
    <source>
        <dbReference type="EMBL" id="SMX47635.1"/>
    </source>
</evidence>
<evidence type="ECO:0000256" key="5">
    <source>
        <dbReference type="ARBA" id="ARBA00022692"/>
    </source>
</evidence>
<dbReference type="EMBL" id="FXYH01000015">
    <property type="protein sequence ID" value="SMX47635.1"/>
    <property type="molecule type" value="Genomic_DNA"/>
</dbReference>
<dbReference type="Pfam" id="PF03591">
    <property type="entry name" value="AzlC"/>
    <property type="match status" value="1"/>
</dbReference>
<keyword evidence="10" id="KW-1185">Reference proteome</keyword>
<feature type="transmembrane region" description="Helical" evidence="8">
    <location>
        <begin position="167"/>
        <end position="185"/>
    </location>
</feature>
<accession>A0A238KXU1</accession>
<reference evidence="9 10" key="1">
    <citation type="submission" date="2017-05" db="EMBL/GenBank/DDBJ databases">
        <authorList>
            <person name="Song R."/>
            <person name="Chenine A.L."/>
            <person name="Ruprecht R.M."/>
        </authorList>
    </citation>
    <scope>NUCLEOTIDE SEQUENCE [LARGE SCALE GENOMIC DNA]</scope>
    <source>
        <strain evidence="9 10">CECT 8663</strain>
    </source>
</reference>
<dbReference type="InterPro" id="IPR011606">
    <property type="entry name" value="Brnchd-chn_aa_trnsp_permease"/>
</dbReference>
<evidence type="ECO:0000256" key="1">
    <source>
        <dbReference type="ARBA" id="ARBA00004651"/>
    </source>
</evidence>
<keyword evidence="4" id="KW-1003">Cell membrane</keyword>
<comment type="similarity">
    <text evidence="2">Belongs to the AzlC family.</text>
</comment>
<comment type="subcellular location">
    <subcellularLocation>
        <location evidence="1">Cell membrane</location>
        <topology evidence="1">Multi-pass membrane protein</topology>
    </subcellularLocation>
</comment>
<dbReference type="PANTHER" id="PTHR34979:SF1">
    <property type="entry name" value="INNER MEMBRANE PROTEIN YGAZ"/>
    <property type="match status" value="1"/>
</dbReference>
<name>A0A238KXU1_9RHOB</name>
<dbReference type="Proteomes" id="UP000220836">
    <property type="component" value="Unassembled WGS sequence"/>
</dbReference>
<feature type="transmembrane region" description="Helical" evidence="8">
    <location>
        <begin position="138"/>
        <end position="161"/>
    </location>
</feature>
<gene>
    <name evidence="9" type="primary">ygaZ_1</name>
    <name evidence="9" type="ORF">PEV8663_03594</name>
</gene>
<sequence>MRQVNPPRLEMRDDIRAGLRDVMPVLGAVLPFAAVFGTVAVESGLSATEVMFASASIYAAASQYVMIELMGQAVPIWSIVLAVFALNFRHVLYSASLGRHMGAFSFWQKALAFFLLVDPQFAASEARAAKRGLRPAYYFAYALAIYGVWIVSNLLGVLFGSLLDNPAALGLDFLLPLYFMGMIMGFHARSHFLLILVTSAVASLVVHQTLGSPWHITLGGGVGMLVAAALSKPKADPSTGAGQ</sequence>
<feature type="transmembrane region" description="Helical" evidence="8">
    <location>
        <begin position="21"/>
        <end position="41"/>
    </location>
</feature>
<keyword evidence="5 8" id="KW-0812">Transmembrane</keyword>
<organism evidence="9 10">
    <name type="scientific">Pelagimonas varians</name>
    <dbReference type="NCBI Taxonomy" id="696760"/>
    <lineage>
        <taxon>Bacteria</taxon>
        <taxon>Pseudomonadati</taxon>
        <taxon>Pseudomonadota</taxon>
        <taxon>Alphaproteobacteria</taxon>
        <taxon>Rhodobacterales</taxon>
        <taxon>Roseobacteraceae</taxon>
        <taxon>Pelagimonas</taxon>
    </lineage>
</organism>